<reference evidence="1" key="1">
    <citation type="submission" date="2019-01" db="EMBL/GenBank/DDBJ databases">
        <title>Draft genome sequences of three monokaryotic isolates of the white-rot basidiomycete fungus Dichomitus squalens.</title>
        <authorList>
            <consortium name="DOE Joint Genome Institute"/>
            <person name="Lopez S.C."/>
            <person name="Andreopoulos B."/>
            <person name="Pangilinan J."/>
            <person name="Lipzen A."/>
            <person name="Riley R."/>
            <person name="Ahrendt S."/>
            <person name="Ng V."/>
            <person name="Barry K."/>
            <person name="Daum C."/>
            <person name="Grigoriev I.V."/>
            <person name="Hilden K.S."/>
            <person name="Makela M.R."/>
            <person name="de Vries R.P."/>
        </authorList>
    </citation>
    <scope>NUCLEOTIDE SEQUENCE [LARGE SCALE GENOMIC DNA]</scope>
    <source>
        <strain evidence="1">OM18370.1</strain>
    </source>
</reference>
<sequence>MNSCQLDPSLRTCHLSQPMRPYREDSWDSPASPGGTFSFRGLVKEMHRLTASGIVAPDITSTFDDCAQMPCIHHNATQVKLSYDDAASFEAMR</sequence>
<gene>
    <name evidence="1" type="ORF">BD311DRAFT_60580</name>
</gene>
<proteinExistence type="predicted"/>
<dbReference type="Proteomes" id="UP000292957">
    <property type="component" value="Unassembled WGS sequence"/>
</dbReference>
<dbReference type="EMBL" id="ML143396">
    <property type="protein sequence ID" value="TBU32213.1"/>
    <property type="molecule type" value="Genomic_DNA"/>
</dbReference>
<dbReference type="AlphaFoldDB" id="A0A4V2K1B9"/>
<evidence type="ECO:0000313" key="1">
    <source>
        <dbReference type="EMBL" id="TBU32213.1"/>
    </source>
</evidence>
<name>A0A4V2K1B9_9APHY</name>
<protein>
    <submittedName>
        <fullName evidence="1">Uncharacterized protein</fullName>
    </submittedName>
</protein>
<accession>A0A4V2K1B9</accession>
<organism evidence="1">
    <name type="scientific">Dichomitus squalens</name>
    <dbReference type="NCBI Taxonomy" id="114155"/>
    <lineage>
        <taxon>Eukaryota</taxon>
        <taxon>Fungi</taxon>
        <taxon>Dikarya</taxon>
        <taxon>Basidiomycota</taxon>
        <taxon>Agaricomycotina</taxon>
        <taxon>Agaricomycetes</taxon>
        <taxon>Polyporales</taxon>
        <taxon>Polyporaceae</taxon>
        <taxon>Dichomitus</taxon>
    </lineage>
</organism>